<name>A0A9W6Q2U9_9ACTN</name>
<evidence type="ECO:0000313" key="3">
    <source>
        <dbReference type="Proteomes" id="UP001165041"/>
    </source>
</evidence>
<protein>
    <submittedName>
        <fullName evidence="2">Uncharacterized protein</fullName>
    </submittedName>
</protein>
<gene>
    <name evidence="2" type="ORF">Kpho02_12340</name>
</gene>
<sequence length="69" mass="7070">MADETTTAVPEAEQTPAPVEHTAVATDPNAIENALQVLAEQPAPEADPVPATDKPGEDLEPLGAVLNCP</sequence>
<dbReference type="AlphaFoldDB" id="A0A9W6Q2U9"/>
<comment type="caution">
    <text evidence="2">The sequence shown here is derived from an EMBL/GenBank/DDBJ whole genome shotgun (WGS) entry which is preliminary data.</text>
</comment>
<dbReference type="Proteomes" id="UP001165041">
    <property type="component" value="Unassembled WGS sequence"/>
</dbReference>
<accession>A0A9W6Q2U9</accession>
<proteinExistence type="predicted"/>
<feature type="region of interest" description="Disordered" evidence="1">
    <location>
        <begin position="40"/>
        <end position="69"/>
    </location>
</feature>
<evidence type="ECO:0000256" key="1">
    <source>
        <dbReference type="SAM" id="MobiDB-lite"/>
    </source>
</evidence>
<organism evidence="2 3">
    <name type="scientific">Kitasatospora phosalacinea</name>
    <dbReference type="NCBI Taxonomy" id="2065"/>
    <lineage>
        <taxon>Bacteria</taxon>
        <taxon>Bacillati</taxon>
        <taxon>Actinomycetota</taxon>
        <taxon>Actinomycetes</taxon>
        <taxon>Kitasatosporales</taxon>
        <taxon>Streptomycetaceae</taxon>
        <taxon>Kitasatospora</taxon>
    </lineage>
</organism>
<feature type="region of interest" description="Disordered" evidence="1">
    <location>
        <begin position="1"/>
        <end position="20"/>
    </location>
</feature>
<evidence type="ECO:0000313" key="2">
    <source>
        <dbReference type="EMBL" id="GLW68935.1"/>
    </source>
</evidence>
<dbReference type="EMBL" id="BSSA01000003">
    <property type="protein sequence ID" value="GLW68935.1"/>
    <property type="molecule type" value="Genomic_DNA"/>
</dbReference>
<reference evidence="2" key="1">
    <citation type="submission" date="2023-02" db="EMBL/GenBank/DDBJ databases">
        <title>Kitasatospora phosalacinea NBRC 14627.</title>
        <authorList>
            <person name="Ichikawa N."/>
            <person name="Sato H."/>
            <person name="Tonouchi N."/>
        </authorList>
    </citation>
    <scope>NUCLEOTIDE SEQUENCE</scope>
    <source>
        <strain evidence="2">NBRC 14627</strain>
    </source>
</reference>
<dbReference type="RefSeq" id="WP_285734473.1">
    <property type="nucleotide sequence ID" value="NZ_BSSA01000003.1"/>
</dbReference>